<accession>A0A1F7H561</accession>
<feature type="domain" description="SCP" evidence="6">
    <location>
        <begin position="215"/>
        <end position="329"/>
    </location>
</feature>
<comment type="caution">
    <text evidence="7">The sequence shown here is derived from an EMBL/GenBank/DDBJ whole genome shotgun (WGS) entry which is preliminary data.</text>
</comment>
<protein>
    <recommendedName>
        <fullName evidence="6">SCP domain-containing protein</fullName>
    </recommendedName>
</protein>
<dbReference type="GO" id="GO:0016020">
    <property type="term" value="C:membrane"/>
    <property type="evidence" value="ECO:0007669"/>
    <property type="project" value="UniProtKB-SubCell"/>
</dbReference>
<comment type="subcellular location">
    <subcellularLocation>
        <location evidence="1">Membrane</location>
        <topology evidence="1">Multi-pass membrane protein</topology>
    </subcellularLocation>
</comment>
<evidence type="ECO:0000256" key="2">
    <source>
        <dbReference type="ARBA" id="ARBA00022692"/>
    </source>
</evidence>
<evidence type="ECO:0000313" key="8">
    <source>
        <dbReference type="Proteomes" id="UP000177913"/>
    </source>
</evidence>
<evidence type="ECO:0000313" key="7">
    <source>
        <dbReference type="EMBL" id="OGK25822.1"/>
    </source>
</evidence>
<dbReference type="Pfam" id="PF02674">
    <property type="entry name" value="Colicin_V"/>
    <property type="match status" value="1"/>
</dbReference>
<evidence type="ECO:0000256" key="4">
    <source>
        <dbReference type="ARBA" id="ARBA00023136"/>
    </source>
</evidence>
<evidence type="ECO:0000256" key="1">
    <source>
        <dbReference type="ARBA" id="ARBA00004141"/>
    </source>
</evidence>
<dbReference type="PANTHER" id="PTHR31157">
    <property type="entry name" value="SCP DOMAIN-CONTAINING PROTEIN"/>
    <property type="match status" value="1"/>
</dbReference>
<dbReference type="PANTHER" id="PTHR31157:SF1">
    <property type="entry name" value="SCP DOMAIN-CONTAINING PROTEIN"/>
    <property type="match status" value="1"/>
</dbReference>
<dbReference type="Proteomes" id="UP000177913">
    <property type="component" value="Unassembled WGS sequence"/>
</dbReference>
<feature type="transmembrane region" description="Helical" evidence="5">
    <location>
        <begin position="41"/>
        <end position="66"/>
    </location>
</feature>
<keyword evidence="3 5" id="KW-1133">Transmembrane helix</keyword>
<dbReference type="GO" id="GO:0009403">
    <property type="term" value="P:toxin biosynthetic process"/>
    <property type="evidence" value="ECO:0007669"/>
    <property type="project" value="InterPro"/>
</dbReference>
<dbReference type="InterPro" id="IPR035940">
    <property type="entry name" value="CAP_sf"/>
</dbReference>
<evidence type="ECO:0000256" key="3">
    <source>
        <dbReference type="ARBA" id="ARBA00022989"/>
    </source>
</evidence>
<dbReference type="EMBL" id="MFZO01000002">
    <property type="protein sequence ID" value="OGK25822.1"/>
    <property type="molecule type" value="Genomic_DNA"/>
</dbReference>
<dbReference type="InterPro" id="IPR014044">
    <property type="entry name" value="CAP_dom"/>
</dbReference>
<organism evidence="7 8">
    <name type="scientific">Candidatus Roizmanbacteria bacterium RIFCSPHIGHO2_02_FULL_38_11</name>
    <dbReference type="NCBI Taxonomy" id="1802039"/>
    <lineage>
        <taxon>Bacteria</taxon>
        <taxon>Candidatus Roizmaniibacteriota</taxon>
    </lineage>
</organism>
<dbReference type="Pfam" id="PF00188">
    <property type="entry name" value="CAP"/>
    <property type="match status" value="1"/>
</dbReference>
<dbReference type="Gene3D" id="3.40.33.10">
    <property type="entry name" value="CAP"/>
    <property type="match status" value="1"/>
</dbReference>
<keyword evidence="2 5" id="KW-0812">Transmembrane</keyword>
<proteinExistence type="predicted"/>
<feature type="transmembrane region" description="Helical" evidence="5">
    <location>
        <begin position="12"/>
        <end position="29"/>
    </location>
</feature>
<evidence type="ECO:0000256" key="5">
    <source>
        <dbReference type="SAM" id="Phobius"/>
    </source>
</evidence>
<name>A0A1F7H561_9BACT</name>
<keyword evidence="4 5" id="KW-0472">Membrane</keyword>
<dbReference type="SUPFAM" id="SSF55797">
    <property type="entry name" value="PR-1-like"/>
    <property type="match status" value="1"/>
</dbReference>
<dbReference type="AlphaFoldDB" id="A0A1F7H561"/>
<sequence>MVRQFLEKYSLRGNWIDLAFIILILYFILTQKGFINTFLEAVAFIFSLIFSYRFYAFFGSLLVLNFSFPKGIAQASGFFIAWFLAEIIFSVIALPFSARLFARFQKHPLNISLGFIAAIIQAATIFLFFVSLVFAFPVRGQIKQALLDSRSGPFFVNISRSTEKYIKNIFGEAVNETLNFLTIKPQSNERVDLGIKPQEKQLSYDTESEVTMFSSVNKEREKRGVKALTFDYQIRDVARDYALEMFKNGFFSHVSAVDGSSPADRADRAGISYLVIGENLAFAPDVYVAQEGLMNSEGHRRNILSEEFGKVGIGVVDGGVYGKMFVQEFTN</sequence>
<dbReference type="InterPro" id="IPR003825">
    <property type="entry name" value="Colicin-V_CvpA"/>
</dbReference>
<feature type="transmembrane region" description="Helical" evidence="5">
    <location>
        <begin position="78"/>
        <end position="101"/>
    </location>
</feature>
<feature type="transmembrane region" description="Helical" evidence="5">
    <location>
        <begin position="113"/>
        <end position="136"/>
    </location>
</feature>
<dbReference type="CDD" id="cd05379">
    <property type="entry name" value="CAP_bacterial"/>
    <property type="match status" value="1"/>
</dbReference>
<reference evidence="7 8" key="1">
    <citation type="journal article" date="2016" name="Nat. Commun.">
        <title>Thousands of microbial genomes shed light on interconnected biogeochemical processes in an aquifer system.</title>
        <authorList>
            <person name="Anantharaman K."/>
            <person name="Brown C.T."/>
            <person name="Hug L.A."/>
            <person name="Sharon I."/>
            <person name="Castelle C.J."/>
            <person name="Probst A.J."/>
            <person name="Thomas B.C."/>
            <person name="Singh A."/>
            <person name="Wilkins M.J."/>
            <person name="Karaoz U."/>
            <person name="Brodie E.L."/>
            <person name="Williams K.H."/>
            <person name="Hubbard S.S."/>
            <person name="Banfield J.F."/>
        </authorList>
    </citation>
    <scope>NUCLEOTIDE SEQUENCE [LARGE SCALE GENOMIC DNA]</scope>
</reference>
<evidence type="ECO:0000259" key="6">
    <source>
        <dbReference type="Pfam" id="PF00188"/>
    </source>
</evidence>
<gene>
    <name evidence="7" type="ORF">A3C25_02840</name>
</gene>